<dbReference type="PANTHER" id="PTHR45846">
    <property type="entry name" value="TRNA-DIHYDROURIDINE(47) SYNTHASE [NAD(P)(+)]-LIKE"/>
    <property type="match status" value="1"/>
</dbReference>
<comment type="caution">
    <text evidence="17">The sequence shown here is derived from an EMBL/GenBank/DDBJ whole genome shotgun (WGS) entry which is preliminary data.</text>
</comment>
<dbReference type="PROSITE" id="PS50103">
    <property type="entry name" value="ZF_C3H1"/>
    <property type="match status" value="1"/>
</dbReference>
<dbReference type="CDD" id="cd02801">
    <property type="entry name" value="DUS_like_FMN"/>
    <property type="match status" value="1"/>
</dbReference>
<evidence type="ECO:0000256" key="3">
    <source>
        <dbReference type="ARBA" id="ARBA00022630"/>
    </source>
</evidence>
<dbReference type="Proteomes" id="UP001412067">
    <property type="component" value="Unassembled WGS sequence"/>
</dbReference>
<keyword evidence="8 15" id="KW-0560">Oxidoreductase</keyword>
<dbReference type="Gene3D" id="3.20.20.70">
    <property type="entry name" value="Aldolase class I"/>
    <property type="match status" value="1"/>
</dbReference>
<proteinExistence type="inferred from homology"/>
<comment type="cofactor">
    <cofactor evidence="1 15">
        <name>FMN</name>
        <dbReference type="ChEBI" id="CHEBI:58210"/>
    </cofactor>
</comment>
<keyword evidence="14 15" id="KW-0862">Zinc</keyword>
<dbReference type="PANTHER" id="PTHR45846:SF1">
    <property type="entry name" value="TRNA-DIHYDROURIDINE(47) SYNTHASE [NAD(P)(+)]-LIKE"/>
    <property type="match status" value="1"/>
</dbReference>
<keyword evidence="14 15" id="KW-0863">Zinc-finger</keyword>
<dbReference type="SUPFAM" id="SSF51395">
    <property type="entry name" value="FMN-linked oxidoreductases"/>
    <property type="match status" value="1"/>
</dbReference>
<keyword evidence="14 15" id="KW-0479">Metal-binding</keyword>
<evidence type="ECO:0000256" key="2">
    <source>
        <dbReference type="ARBA" id="ARBA00012376"/>
    </source>
</evidence>
<dbReference type="EC" id="1.3.1.-" evidence="15"/>
<comment type="catalytic activity">
    <reaction evidence="12">
        <text>a 5,6-dihydrouridine in mRNA + NADP(+) = a uridine in mRNA + NADPH + H(+)</text>
        <dbReference type="Rhea" id="RHEA:69855"/>
        <dbReference type="Rhea" id="RHEA-COMP:14658"/>
        <dbReference type="Rhea" id="RHEA-COMP:17789"/>
        <dbReference type="ChEBI" id="CHEBI:15378"/>
        <dbReference type="ChEBI" id="CHEBI:57783"/>
        <dbReference type="ChEBI" id="CHEBI:58349"/>
        <dbReference type="ChEBI" id="CHEBI:65315"/>
        <dbReference type="ChEBI" id="CHEBI:74443"/>
    </reaction>
    <physiologicalReaction direction="right-to-left" evidence="12">
        <dbReference type="Rhea" id="RHEA:69857"/>
    </physiologicalReaction>
</comment>
<protein>
    <recommendedName>
        <fullName evidence="2 15">tRNA-dihydrouridine(47) synthase [NAD(P)(+)]</fullName>
        <ecNumber evidence="15">1.3.1.-</ecNumber>
    </recommendedName>
    <alternativeName>
        <fullName evidence="15">tRNA-dihydrouridine synthase 3</fullName>
    </alternativeName>
</protein>
<evidence type="ECO:0000256" key="11">
    <source>
        <dbReference type="ARBA" id="ARBA00048342"/>
    </source>
</evidence>
<dbReference type="InterPro" id="IPR000571">
    <property type="entry name" value="Znf_CCCH"/>
</dbReference>
<keyword evidence="4 15" id="KW-0288">FMN</keyword>
<feature type="zinc finger region" description="C3H1-type" evidence="14">
    <location>
        <begin position="92"/>
        <end position="123"/>
    </location>
</feature>
<dbReference type="Gene3D" id="4.10.1000.10">
    <property type="entry name" value="Zinc finger, CCCH-type"/>
    <property type="match status" value="1"/>
</dbReference>
<evidence type="ECO:0000256" key="12">
    <source>
        <dbReference type="ARBA" id="ARBA00049447"/>
    </source>
</evidence>
<evidence type="ECO:0000256" key="15">
    <source>
        <dbReference type="RuleBase" id="RU291113"/>
    </source>
</evidence>
<evidence type="ECO:0000256" key="7">
    <source>
        <dbReference type="ARBA" id="ARBA00022857"/>
    </source>
</evidence>
<keyword evidence="6 15" id="KW-0819">tRNA processing</keyword>
<dbReference type="InterPro" id="IPR013785">
    <property type="entry name" value="Aldolase_TIM"/>
</dbReference>
<evidence type="ECO:0000256" key="8">
    <source>
        <dbReference type="ARBA" id="ARBA00023002"/>
    </source>
</evidence>
<feature type="domain" description="C3H1-type" evidence="16">
    <location>
        <begin position="92"/>
        <end position="123"/>
    </location>
</feature>
<dbReference type="EMBL" id="JBBWWR010000007">
    <property type="protein sequence ID" value="KAK8963646.1"/>
    <property type="molecule type" value="Genomic_DNA"/>
</dbReference>
<name>A0ABR2MHV1_9ASPA</name>
<evidence type="ECO:0000256" key="13">
    <source>
        <dbReference type="ARBA" id="ARBA00049513"/>
    </source>
</evidence>
<evidence type="ECO:0000256" key="5">
    <source>
        <dbReference type="ARBA" id="ARBA00022664"/>
    </source>
</evidence>
<keyword evidence="3 15" id="KW-0285">Flavoprotein</keyword>
<evidence type="ECO:0000256" key="6">
    <source>
        <dbReference type="ARBA" id="ARBA00022694"/>
    </source>
</evidence>
<sequence>MPDDGGGPVEIPGKFPLNDATEYRTAEYLMSKAIAPVNFEYLRPLPSIHSLSAEIHGGLDNDDAGRKTIPSAIVQEKKSNRKLKRERKQEQKSTVRICSEVAKSGKANECRFADSCRYNHDIDAFLAQKPADLEGVCPFISLEELCPYGITCRFLNTHKDRPPSSNLDISKKSSEINALNKDLQRLLWKNKILFPKADAQLKALGLKGGKSFEVKAVIGQLDIHLENSNGLLVDEITDTCCLPADEIQSSPIKATECSGDAFVLDESKPPKKVKYLVDGSVEQHCSSVATYVGTRESKNDLPETILPIELEGASSIDICSSKDDFCLKPHAREKKIIDFRGKLYLAPLTTVGNLPFRRICKTLGADITCGEMAVCTNLLQGHASEWALLRRHSSEDMFGVQICGAYPDTVARTVELIDQQCNSDFIDINMGCPIDVIVNKGAGSSLLMKPMRMKGIIQAASGTTGLPLTIKVRTGFFEGRNRIDSLISNIYDWGATAITVHGRSRQQRYSKLADWNYIYECKKNAPSDLQVLGNGDIFSYCDYNKHISDCPELSTCMVARGALIKPWIFTEIKEQSHWDISSGERLNILKDFVNFGLEHWGSDTKGVEKTRHFLLEWLSYTYRYIPVGLLDVIPQRLNWRPPSYFGRDDLETLMASNSAADWVRISEMLLGKVPENFTFAPKHKSNAYDRVENG</sequence>
<evidence type="ECO:0000256" key="14">
    <source>
        <dbReference type="PROSITE-ProRule" id="PRU00723"/>
    </source>
</evidence>
<dbReference type="PROSITE" id="PS01136">
    <property type="entry name" value="UPF0034"/>
    <property type="match status" value="1"/>
</dbReference>
<dbReference type="InterPro" id="IPR018517">
    <property type="entry name" value="tRNA_hU_synthase_CS"/>
</dbReference>
<dbReference type="InterPro" id="IPR035587">
    <property type="entry name" value="DUS-like_FMN-bd"/>
</dbReference>
<gene>
    <name evidence="17" type="ORF">KSP40_PGU000119</name>
</gene>
<dbReference type="Pfam" id="PF25585">
    <property type="entry name" value="zf-CCCH_DUS3L"/>
    <property type="match status" value="1"/>
</dbReference>
<evidence type="ECO:0000313" key="17">
    <source>
        <dbReference type="EMBL" id="KAK8963646.1"/>
    </source>
</evidence>
<reference evidence="17 18" key="1">
    <citation type="journal article" date="2022" name="Nat. Plants">
        <title>Genomes of leafy and leafless Platanthera orchids illuminate the evolution of mycoheterotrophy.</title>
        <authorList>
            <person name="Li M.H."/>
            <person name="Liu K.W."/>
            <person name="Li Z."/>
            <person name="Lu H.C."/>
            <person name="Ye Q.L."/>
            <person name="Zhang D."/>
            <person name="Wang J.Y."/>
            <person name="Li Y.F."/>
            <person name="Zhong Z.M."/>
            <person name="Liu X."/>
            <person name="Yu X."/>
            <person name="Liu D.K."/>
            <person name="Tu X.D."/>
            <person name="Liu B."/>
            <person name="Hao Y."/>
            <person name="Liao X.Y."/>
            <person name="Jiang Y.T."/>
            <person name="Sun W.H."/>
            <person name="Chen J."/>
            <person name="Chen Y.Q."/>
            <person name="Ai Y."/>
            <person name="Zhai J.W."/>
            <person name="Wu S.S."/>
            <person name="Zhou Z."/>
            <person name="Hsiao Y.Y."/>
            <person name="Wu W.L."/>
            <person name="Chen Y.Y."/>
            <person name="Lin Y.F."/>
            <person name="Hsu J.L."/>
            <person name="Li C.Y."/>
            <person name="Wang Z.W."/>
            <person name="Zhao X."/>
            <person name="Zhong W.Y."/>
            <person name="Ma X.K."/>
            <person name="Ma L."/>
            <person name="Huang J."/>
            <person name="Chen G.Z."/>
            <person name="Huang M.Z."/>
            <person name="Huang L."/>
            <person name="Peng D.H."/>
            <person name="Luo Y.B."/>
            <person name="Zou S.Q."/>
            <person name="Chen S.P."/>
            <person name="Lan S."/>
            <person name="Tsai W.C."/>
            <person name="Van de Peer Y."/>
            <person name="Liu Z.J."/>
        </authorList>
    </citation>
    <scope>NUCLEOTIDE SEQUENCE [LARGE SCALE GENOMIC DNA]</scope>
    <source>
        <strain evidence="17">Lor288</strain>
    </source>
</reference>
<comment type="catalytic activity">
    <reaction evidence="11">
        <text>a 5,6-dihydrouridine in mRNA + NAD(+) = a uridine in mRNA + NADH + H(+)</text>
        <dbReference type="Rhea" id="RHEA:69851"/>
        <dbReference type="Rhea" id="RHEA-COMP:14658"/>
        <dbReference type="Rhea" id="RHEA-COMP:17789"/>
        <dbReference type="ChEBI" id="CHEBI:15378"/>
        <dbReference type="ChEBI" id="CHEBI:57540"/>
        <dbReference type="ChEBI" id="CHEBI:57945"/>
        <dbReference type="ChEBI" id="CHEBI:65315"/>
        <dbReference type="ChEBI" id="CHEBI:74443"/>
    </reaction>
    <physiologicalReaction direction="right-to-left" evidence="11">
        <dbReference type="Rhea" id="RHEA:69853"/>
    </physiologicalReaction>
</comment>
<organism evidence="17 18">
    <name type="scientific">Platanthera guangdongensis</name>
    <dbReference type="NCBI Taxonomy" id="2320717"/>
    <lineage>
        <taxon>Eukaryota</taxon>
        <taxon>Viridiplantae</taxon>
        <taxon>Streptophyta</taxon>
        <taxon>Embryophyta</taxon>
        <taxon>Tracheophyta</taxon>
        <taxon>Spermatophyta</taxon>
        <taxon>Magnoliopsida</taxon>
        <taxon>Liliopsida</taxon>
        <taxon>Asparagales</taxon>
        <taxon>Orchidaceae</taxon>
        <taxon>Orchidoideae</taxon>
        <taxon>Orchideae</taxon>
        <taxon>Orchidinae</taxon>
        <taxon>Platanthera</taxon>
    </lineage>
</organism>
<keyword evidence="7" id="KW-0521">NADP</keyword>
<keyword evidence="5" id="KW-0507">mRNA processing</keyword>
<evidence type="ECO:0000256" key="10">
    <source>
        <dbReference type="ARBA" id="ARBA00048266"/>
    </source>
</evidence>
<dbReference type="Pfam" id="PF01207">
    <property type="entry name" value="Dus"/>
    <property type="match status" value="1"/>
</dbReference>
<keyword evidence="9" id="KW-0520">NAD</keyword>
<accession>A0ABR2MHV1</accession>
<comment type="catalytic activity">
    <reaction evidence="13">
        <text>5,6-dihydrouridine(47) in tRNA + NADP(+) = uridine(47) in tRNA + NADPH + H(+)</text>
        <dbReference type="Rhea" id="RHEA:53360"/>
        <dbReference type="Rhea" id="RHEA-COMP:13539"/>
        <dbReference type="Rhea" id="RHEA-COMP:13540"/>
        <dbReference type="ChEBI" id="CHEBI:15378"/>
        <dbReference type="ChEBI" id="CHEBI:57783"/>
        <dbReference type="ChEBI" id="CHEBI:58349"/>
        <dbReference type="ChEBI" id="CHEBI:65315"/>
        <dbReference type="ChEBI" id="CHEBI:74443"/>
        <dbReference type="EC" id="1.3.1.89"/>
    </reaction>
    <physiologicalReaction direction="right-to-left" evidence="13">
        <dbReference type="Rhea" id="RHEA:53362"/>
    </physiologicalReaction>
</comment>
<evidence type="ECO:0000313" key="18">
    <source>
        <dbReference type="Proteomes" id="UP001412067"/>
    </source>
</evidence>
<comment type="similarity">
    <text evidence="15">Belongs to the dus family. Dus3 subfamily.</text>
</comment>
<comment type="catalytic activity">
    <reaction evidence="10">
        <text>5,6-dihydrouridine(47) in tRNA + NAD(+) = uridine(47) in tRNA + NADH + H(+)</text>
        <dbReference type="Rhea" id="RHEA:53364"/>
        <dbReference type="Rhea" id="RHEA-COMP:13539"/>
        <dbReference type="Rhea" id="RHEA-COMP:13540"/>
        <dbReference type="ChEBI" id="CHEBI:15378"/>
        <dbReference type="ChEBI" id="CHEBI:57540"/>
        <dbReference type="ChEBI" id="CHEBI:57945"/>
        <dbReference type="ChEBI" id="CHEBI:65315"/>
        <dbReference type="ChEBI" id="CHEBI:74443"/>
        <dbReference type="EC" id="1.3.1.89"/>
    </reaction>
    <physiologicalReaction direction="right-to-left" evidence="10">
        <dbReference type="Rhea" id="RHEA:53366"/>
    </physiologicalReaction>
</comment>
<evidence type="ECO:0000256" key="1">
    <source>
        <dbReference type="ARBA" id="ARBA00001917"/>
    </source>
</evidence>
<evidence type="ECO:0000256" key="4">
    <source>
        <dbReference type="ARBA" id="ARBA00022643"/>
    </source>
</evidence>
<keyword evidence="18" id="KW-1185">Reference proteome</keyword>
<evidence type="ECO:0000259" key="16">
    <source>
        <dbReference type="PROSITE" id="PS50103"/>
    </source>
</evidence>
<evidence type="ECO:0000256" key="9">
    <source>
        <dbReference type="ARBA" id="ARBA00023027"/>
    </source>
</evidence>